<evidence type="ECO:0000313" key="7">
    <source>
        <dbReference type="EMBL" id="WNH07726.1"/>
    </source>
</evidence>
<feature type="transmembrane region" description="Helical" evidence="6">
    <location>
        <begin position="340"/>
        <end position="366"/>
    </location>
</feature>
<evidence type="ECO:0000256" key="6">
    <source>
        <dbReference type="SAM" id="Phobius"/>
    </source>
</evidence>
<comment type="subcellular location">
    <subcellularLocation>
        <location evidence="1">Cell membrane</location>
        <topology evidence="1">Multi-pass membrane protein</topology>
    </subcellularLocation>
</comment>
<keyword evidence="2" id="KW-1003">Cell membrane</keyword>
<evidence type="ECO:0000256" key="1">
    <source>
        <dbReference type="ARBA" id="ARBA00004651"/>
    </source>
</evidence>
<dbReference type="PANTHER" id="PTHR30250">
    <property type="entry name" value="PST FAMILY PREDICTED COLANIC ACID TRANSPORTER"/>
    <property type="match status" value="1"/>
</dbReference>
<feature type="transmembrane region" description="Helical" evidence="6">
    <location>
        <begin position="378"/>
        <end position="395"/>
    </location>
</feature>
<evidence type="ECO:0000256" key="4">
    <source>
        <dbReference type="ARBA" id="ARBA00022989"/>
    </source>
</evidence>
<feature type="transmembrane region" description="Helical" evidence="6">
    <location>
        <begin position="307"/>
        <end position="334"/>
    </location>
</feature>
<feature type="transmembrane region" description="Helical" evidence="6">
    <location>
        <begin position="226"/>
        <end position="248"/>
    </location>
</feature>
<name>A0ABY9XPJ6_9FLAO</name>
<feature type="transmembrane region" description="Helical" evidence="6">
    <location>
        <begin position="127"/>
        <end position="149"/>
    </location>
</feature>
<protein>
    <submittedName>
        <fullName evidence="7">Oligosaccharide flippase family protein</fullName>
    </submittedName>
</protein>
<gene>
    <name evidence="7" type="ORF">RHP51_10980</name>
</gene>
<organism evidence="7 8">
    <name type="scientific">Thalassobellus suaedae</name>
    <dbReference type="NCBI Taxonomy" id="3074124"/>
    <lineage>
        <taxon>Bacteria</taxon>
        <taxon>Pseudomonadati</taxon>
        <taxon>Bacteroidota</taxon>
        <taxon>Flavobacteriia</taxon>
        <taxon>Flavobacteriales</taxon>
        <taxon>Flavobacteriaceae</taxon>
        <taxon>Thalassobellus</taxon>
    </lineage>
</organism>
<evidence type="ECO:0000256" key="5">
    <source>
        <dbReference type="ARBA" id="ARBA00023136"/>
    </source>
</evidence>
<evidence type="ECO:0000313" key="8">
    <source>
        <dbReference type="Proteomes" id="UP001302806"/>
    </source>
</evidence>
<dbReference type="Pfam" id="PF13440">
    <property type="entry name" value="Polysacc_synt_3"/>
    <property type="match status" value="1"/>
</dbReference>
<dbReference type="Proteomes" id="UP001302806">
    <property type="component" value="Chromosome"/>
</dbReference>
<feature type="transmembrane region" description="Helical" evidence="6">
    <location>
        <begin position="37"/>
        <end position="58"/>
    </location>
</feature>
<sequence>MTENQKAYRQVFKVTSLFGGVQVISILAAMLRSKFAALFIGPAGVGILGVLNSTIHLITNVSKFGLDTSSIKEIAFANKLEDKREVSNVIYVLKRLLWITGLLGTVVTLILSPFLSQIAFQSKEFTFSFIWISIAVLFKQLTFGNMAILQGLRKLKKLAKVNLYSSICSVFIVVPLYYFFGLDGIVPTIILTTLLGYLISKYFTFSIEIESDHKSLKRLFFEGKPMIKLGVTLSIGSLITLLVAYLIQVYITNTGGLTEVGYYNAGIIIINSYVGLIFEAMSKDYYPRLSEIIDDTKSVQKAVTQQATVAVLLITPMIIFFLTFAESIIVILYSKAFLPILVFVNFAIMGILFKAVSWSLAFVIIAKGDSKTFIKTEIGSNILLLVMNGLGYFSYGLLGLGVSFVVHYFLYLIIIFLTMKFRYKFVFVSDFLKVYLICVLLAFTTFFITYIENTQLKYILLGVLVLVSSVFTLHNLNKRLDIKSFIKGKFDS</sequence>
<keyword evidence="4 6" id="KW-1133">Transmembrane helix</keyword>
<keyword evidence="5 6" id="KW-0472">Membrane</keyword>
<evidence type="ECO:0000256" key="2">
    <source>
        <dbReference type="ARBA" id="ARBA00022475"/>
    </source>
</evidence>
<reference evidence="7 8" key="1">
    <citation type="submission" date="2023-09" db="EMBL/GenBank/DDBJ databases">
        <title>Thalassobella suaedae gen. nov., sp. nov., a marine bacterium of the family Flavobacteriaceae isolated from a halophyte Suaeda japonica.</title>
        <authorList>
            <person name="Lee S.Y."/>
            <person name="Hwang C.Y."/>
        </authorList>
    </citation>
    <scope>NUCLEOTIDE SEQUENCE [LARGE SCALE GENOMIC DNA]</scope>
    <source>
        <strain evidence="7 8">HL-DH14</strain>
    </source>
</reference>
<dbReference type="RefSeq" id="WP_415864603.1">
    <property type="nucleotide sequence ID" value="NZ_CP134537.1"/>
</dbReference>
<proteinExistence type="predicted"/>
<feature type="transmembrane region" description="Helical" evidence="6">
    <location>
        <begin position="431"/>
        <end position="451"/>
    </location>
</feature>
<dbReference type="PANTHER" id="PTHR30250:SF11">
    <property type="entry name" value="O-ANTIGEN TRANSPORTER-RELATED"/>
    <property type="match status" value="1"/>
</dbReference>
<dbReference type="EMBL" id="CP134537">
    <property type="protein sequence ID" value="WNH07726.1"/>
    <property type="molecule type" value="Genomic_DNA"/>
</dbReference>
<accession>A0ABY9XPJ6</accession>
<feature type="transmembrane region" description="Helical" evidence="6">
    <location>
        <begin position="12"/>
        <end position="31"/>
    </location>
</feature>
<evidence type="ECO:0000256" key="3">
    <source>
        <dbReference type="ARBA" id="ARBA00022692"/>
    </source>
</evidence>
<feature type="transmembrane region" description="Helical" evidence="6">
    <location>
        <begin position="96"/>
        <end position="115"/>
    </location>
</feature>
<feature type="transmembrane region" description="Helical" evidence="6">
    <location>
        <begin position="185"/>
        <end position="205"/>
    </location>
</feature>
<feature type="transmembrane region" description="Helical" evidence="6">
    <location>
        <begin position="260"/>
        <end position="278"/>
    </location>
</feature>
<feature type="transmembrane region" description="Helical" evidence="6">
    <location>
        <begin position="457"/>
        <end position="476"/>
    </location>
</feature>
<keyword evidence="3 6" id="KW-0812">Transmembrane</keyword>
<feature type="transmembrane region" description="Helical" evidence="6">
    <location>
        <begin position="161"/>
        <end position="179"/>
    </location>
</feature>
<dbReference type="InterPro" id="IPR050833">
    <property type="entry name" value="Poly_Biosynth_Transport"/>
</dbReference>
<feature type="transmembrane region" description="Helical" evidence="6">
    <location>
        <begin position="401"/>
        <end position="419"/>
    </location>
</feature>